<dbReference type="InterPro" id="IPR013320">
    <property type="entry name" value="ConA-like_dom_sf"/>
</dbReference>
<evidence type="ECO:0000313" key="9">
    <source>
        <dbReference type="RefSeq" id="XP_013771893.1"/>
    </source>
</evidence>
<dbReference type="Pfam" id="PF00354">
    <property type="entry name" value="Pentaxin"/>
    <property type="match status" value="1"/>
</dbReference>
<proteinExistence type="inferred from homology"/>
<dbReference type="InterPro" id="IPR051360">
    <property type="entry name" value="Neuronal_Pentraxin_Related"/>
</dbReference>
<dbReference type="InterPro" id="IPR030476">
    <property type="entry name" value="Pentaxin_CS"/>
</dbReference>
<dbReference type="RefSeq" id="XP_013771893.1">
    <property type="nucleotide sequence ID" value="XM_013916439.2"/>
</dbReference>
<dbReference type="PRINTS" id="PR00895">
    <property type="entry name" value="PENTAXIN"/>
</dbReference>
<evidence type="ECO:0000256" key="3">
    <source>
        <dbReference type="ARBA" id="ARBA00023157"/>
    </source>
</evidence>
<evidence type="ECO:0000256" key="6">
    <source>
        <dbReference type="RuleBase" id="RU362112"/>
    </source>
</evidence>
<comment type="subunit">
    <text evidence="6">Homopentamer. Pentaxin (or pentraxin) have a discoid arrangement of 5 non-covalently bound subunits.</text>
</comment>
<keyword evidence="8" id="KW-1185">Reference proteome</keyword>
<comment type="similarity">
    <text evidence="6">Belongs to the pentraxin family.</text>
</comment>
<dbReference type="PROSITE" id="PS51828">
    <property type="entry name" value="PTX_2"/>
    <property type="match status" value="1"/>
</dbReference>
<sequence length="174" mass="19220">MIGTYLHMFSYATAKQDNELLTCIDEQGTLHLNVHGSPQLQVQCPNQIHIGKWHHVCHTWSSWEGEATIAMDGFHCKGNATGIAVGATLSQGGLVVLGQDQDSVGGKFDAEQSLEGELSELNLWNTVLNHEQIKYLSKCAHPSERHIHGNIIQWDKTQFKAYDGVVLSPNEICA</sequence>
<comment type="caution">
    <text evidence="5">Lacks conserved residue(s) required for the propagation of feature annotation.</text>
</comment>
<dbReference type="PROSITE" id="PS00289">
    <property type="entry name" value="PTX_1"/>
    <property type="match status" value="1"/>
</dbReference>
<evidence type="ECO:0000256" key="1">
    <source>
        <dbReference type="ARBA" id="ARBA00022723"/>
    </source>
</evidence>
<dbReference type="InterPro" id="IPR001759">
    <property type="entry name" value="PTX_dom"/>
</dbReference>
<keyword evidence="2 6" id="KW-0106">Calcium</keyword>
<keyword evidence="3" id="KW-1015">Disulfide bond</keyword>
<protein>
    <recommendedName>
        <fullName evidence="6">Pentraxin family member</fullName>
    </recommendedName>
</protein>
<name>A0ABM1AZT7_LIMPO</name>
<gene>
    <name evidence="9" type="primary">LOC106457055</name>
</gene>
<comment type="cofactor">
    <cofactor evidence="6">
        <name>Ca(2+)</name>
        <dbReference type="ChEBI" id="CHEBI:29108"/>
    </cofactor>
    <text evidence="6">Binds 2 calcium ions per subunit.</text>
</comment>
<evidence type="ECO:0000256" key="5">
    <source>
        <dbReference type="PROSITE-ProRule" id="PRU01172"/>
    </source>
</evidence>
<evidence type="ECO:0000256" key="4">
    <source>
        <dbReference type="ARBA" id="ARBA00023180"/>
    </source>
</evidence>
<accession>A0ABM1AZT7</accession>
<evidence type="ECO:0000313" key="8">
    <source>
        <dbReference type="Proteomes" id="UP000694941"/>
    </source>
</evidence>
<keyword evidence="4" id="KW-0325">Glycoprotein</keyword>
<dbReference type="SMART" id="SM00159">
    <property type="entry name" value="PTX"/>
    <property type="match status" value="1"/>
</dbReference>
<feature type="domain" description="Pentraxin (PTX)" evidence="7">
    <location>
        <begin position="1"/>
        <end position="173"/>
    </location>
</feature>
<dbReference type="Gene3D" id="2.60.120.200">
    <property type="match status" value="1"/>
</dbReference>
<evidence type="ECO:0000259" key="7">
    <source>
        <dbReference type="PROSITE" id="PS51828"/>
    </source>
</evidence>
<comment type="subcellular location">
    <subcellularLocation>
        <location evidence="6">Secreted</location>
    </subcellularLocation>
</comment>
<evidence type="ECO:0000256" key="2">
    <source>
        <dbReference type="ARBA" id="ARBA00022837"/>
    </source>
</evidence>
<organism evidence="8 9">
    <name type="scientific">Limulus polyphemus</name>
    <name type="common">Atlantic horseshoe crab</name>
    <dbReference type="NCBI Taxonomy" id="6850"/>
    <lineage>
        <taxon>Eukaryota</taxon>
        <taxon>Metazoa</taxon>
        <taxon>Ecdysozoa</taxon>
        <taxon>Arthropoda</taxon>
        <taxon>Chelicerata</taxon>
        <taxon>Merostomata</taxon>
        <taxon>Xiphosura</taxon>
        <taxon>Limulidae</taxon>
        <taxon>Limulus</taxon>
    </lineage>
</organism>
<dbReference type="PANTHER" id="PTHR19277">
    <property type="entry name" value="PENTRAXIN"/>
    <property type="match status" value="1"/>
</dbReference>
<dbReference type="SUPFAM" id="SSF49899">
    <property type="entry name" value="Concanavalin A-like lectins/glucanases"/>
    <property type="match status" value="1"/>
</dbReference>
<dbReference type="PANTHER" id="PTHR19277:SF125">
    <property type="entry name" value="B6"/>
    <property type="match status" value="1"/>
</dbReference>
<reference evidence="9" key="1">
    <citation type="submission" date="2025-08" db="UniProtKB">
        <authorList>
            <consortium name="RefSeq"/>
        </authorList>
    </citation>
    <scope>IDENTIFICATION</scope>
    <source>
        <tissue evidence="9">Muscle</tissue>
    </source>
</reference>
<dbReference type="GeneID" id="106457055"/>
<dbReference type="Proteomes" id="UP000694941">
    <property type="component" value="Unplaced"/>
</dbReference>
<keyword evidence="1 6" id="KW-0479">Metal-binding</keyword>